<keyword evidence="3" id="KW-1185">Reference proteome</keyword>
<feature type="non-terminal residue" evidence="2">
    <location>
        <position position="80"/>
    </location>
</feature>
<dbReference type="EMBL" id="BTSY01000001">
    <property type="protein sequence ID" value="GMT08780.1"/>
    <property type="molecule type" value="Genomic_DNA"/>
</dbReference>
<accession>A0AAV5UNT5</accession>
<proteinExistence type="predicted"/>
<sequence length="80" mass="8268">CCGCSSCSGSGSSCEEGEARQRQDAGDQGGDQEDANGCCEKQTRAPRGHTVPGAAPNARGRLHQASLNSRSRVSTEEKGE</sequence>
<reference evidence="2" key="1">
    <citation type="submission" date="2023-10" db="EMBL/GenBank/DDBJ databases">
        <title>Genome assembly of Pristionchus species.</title>
        <authorList>
            <person name="Yoshida K."/>
            <person name="Sommer R.J."/>
        </authorList>
    </citation>
    <scope>NUCLEOTIDE SEQUENCE</scope>
    <source>
        <strain evidence="2">RS5133</strain>
    </source>
</reference>
<organism evidence="2 3">
    <name type="scientific">Pristionchus fissidentatus</name>
    <dbReference type="NCBI Taxonomy" id="1538716"/>
    <lineage>
        <taxon>Eukaryota</taxon>
        <taxon>Metazoa</taxon>
        <taxon>Ecdysozoa</taxon>
        <taxon>Nematoda</taxon>
        <taxon>Chromadorea</taxon>
        <taxon>Rhabditida</taxon>
        <taxon>Rhabditina</taxon>
        <taxon>Diplogasteromorpha</taxon>
        <taxon>Diplogasteroidea</taxon>
        <taxon>Neodiplogasteridae</taxon>
        <taxon>Pristionchus</taxon>
    </lineage>
</organism>
<name>A0AAV5UNT5_9BILA</name>
<feature type="non-terminal residue" evidence="2">
    <location>
        <position position="1"/>
    </location>
</feature>
<evidence type="ECO:0000256" key="1">
    <source>
        <dbReference type="SAM" id="MobiDB-lite"/>
    </source>
</evidence>
<dbReference type="Proteomes" id="UP001432322">
    <property type="component" value="Unassembled WGS sequence"/>
</dbReference>
<feature type="region of interest" description="Disordered" evidence="1">
    <location>
        <begin position="1"/>
        <end position="80"/>
    </location>
</feature>
<evidence type="ECO:0000313" key="3">
    <source>
        <dbReference type="Proteomes" id="UP001432322"/>
    </source>
</evidence>
<gene>
    <name evidence="2" type="ORF">PFISCL1PPCAC_77</name>
</gene>
<evidence type="ECO:0000313" key="2">
    <source>
        <dbReference type="EMBL" id="GMT08780.1"/>
    </source>
</evidence>
<protein>
    <submittedName>
        <fullName evidence="2">Uncharacterized protein</fullName>
    </submittedName>
</protein>
<dbReference type="AlphaFoldDB" id="A0AAV5UNT5"/>
<feature type="compositionally biased region" description="Low complexity" evidence="1">
    <location>
        <begin position="1"/>
        <end position="14"/>
    </location>
</feature>
<comment type="caution">
    <text evidence="2">The sequence shown here is derived from an EMBL/GenBank/DDBJ whole genome shotgun (WGS) entry which is preliminary data.</text>
</comment>